<dbReference type="RefSeq" id="WP_301662768.1">
    <property type="nucleotide sequence ID" value="NZ_VCYH01000001.1"/>
</dbReference>
<dbReference type="Proteomes" id="UP001168338">
    <property type="component" value="Unassembled WGS sequence"/>
</dbReference>
<dbReference type="InterPro" id="IPR058288">
    <property type="entry name" value="DUF7982"/>
</dbReference>
<keyword evidence="2" id="KW-0812">Transmembrane</keyword>
<evidence type="ECO:0000256" key="2">
    <source>
        <dbReference type="SAM" id="Phobius"/>
    </source>
</evidence>
<keyword evidence="5" id="KW-1185">Reference proteome</keyword>
<organism evidence="4 5">
    <name type="scientific">Methanoculleus frigidifontis</name>
    <dbReference type="NCBI Taxonomy" id="2584085"/>
    <lineage>
        <taxon>Archaea</taxon>
        <taxon>Methanobacteriati</taxon>
        <taxon>Methanobacteriota</taxon>
        <taxon>Stenosarchaea group</taxon>
        <taxon>Methanomicrobia</taxon>
        <taxon>Methanomicrobiales</taxon>
        <taxon>Methanomicrobiaceae</taxon>
        <taxon>Methanoculleus</taxon>
    </lineage>
</organism>
<name>A0ABT8M746_9EURY</name>
<reference evidence="4" key="1">
    <citation type="submission" date="2019-05" db="EMBL/GenBank/DDBJ databases">
        <title>Methanoculleus sp. FWC-SCC1, a methanogenic archaeon isolated from deep marine cold seep.</title>
        <authorList>
            <person name="Chen Y.-W."/>
            <person name="Chen S.-C."/>
            <person name="Teng N.-H."/>
            <person name="Lai M.-C."/>
        </authorList>
    </citation>
    <scope>NUCLEOTIDE SEQUENCE</scope>
    <source>
        <strain evidence="4">FWC-SCC1</strain>
    </source>
</reference>
<feature type="compositionally biased region" description="Basic and acidic residues" evidence="1">
    <location>
        <begin position="272"/>
        <end position="283"/>
    </location>
</feature>
<feature type="domain" description="DUF7982" evidence="3">
    <location>
        <begin position="18"/>
        <end position="239"/>
    </location>
</feature>
<feature type="compositionally biased region" description="Polar residues" evidence="1">
    <location>
        <begin position="340"/>
        <end position="352"/>
    </location>
</feature>
<gene>
    <name evidence="4" type="ORF">FGU65_02205</name>
</gene>
<protein>
    <recommendedName>
        <fullName evidence="3">DUF7982 domain-containing protein</fullName>
    </recommendedName>
</protein>
<dbReference type="Pfam" id="PF25939">
    <property type="entry name" value="DUF7982"/>
    <property type="match status" value="1"/>
</dbReference>
<comment type="caution">
    <text evidence="4">The sequence shown here is derived from an EMBL/GenBank/DDBJ whole genome shotgun (WGS) entry which is preliminary data.</text>
</comment>
<keyword evidence="2" id="KW-1133">Transmembrane helix</keyword>
<feature type="region of interest" description="Disordered" evidence="1">
    <location>
        <begin position="253"/>
        <end position="287"/>
    </location>
</feature>
<keyword evidence="2" id="KW-0472">Membrane</keyword>
<feature type="region of interest" description="Disordered" evidence="1">
    <location>
        <begin position="327"/>
        <end position="377"/>
    </location>
</feature>
<evidence type="ECO:0000313" key="4">
    <source>
        <dbReference type="EMBL" id="MDN7023719.1"/>
    </source>
</evidence>
<feature type="compositionally biased region" description="Basic and acidic residues" evidence="1">
    <location>
        <begin position="360"/>
        <end position="377"/>
    </location>
</feature>
<accession>A0ABT8M746</accession>
<evidence type="ECO:0000259" key="3">
    <source>
        <dbReference type="Pfam" id="PF25939"/>
    </source>
</evidence>
<evidence type="ECO:0000256" key="1">
    <source>
        <dbReference type="SAM" id="MobiDB-lite"/>
    </source>
</evidence>
<feature type="transmembrane region" description="Helical" evidence="2">
    <location>
        <begin position="6"/>
        <end position="25"/>
    </location>
</feature>
<proteinExistence type="predicted"/>
<evidence type="ECO:0000313" key="5">
    <source>
        <dbReference type="Proteomes" id="UP001168338"/>
    </source>
</evidence>
<sequence length="377" mass="40657">MSHPKSGVLGILLFATALLAFLCILFTEVGDTTRATLSLAGIACLVGGAFAVTLGRDNPVNPELASCLASSYTYTYAASQACTGLNAEGNAFFIPPDREVRQFVPADGGGLPPDISLTADRSGHGILLPPTAAPLLKHLEENHALALPSEKSQIFVALKEILTDTLEVADQVTGRQVSDRVFVDIIGYRLFSGCAVARAEKPECCTISPCPICSLVACAFAKGMGKVTTIDRVTINPDDRSLHLQVRFMERMPASSVHSHESPAPQPLPDPSEVRASRPHPDMNEILQPLPDLSEIRASSQPHPDMNEILQPLPDLSEIRASQPRLNLNEILQSPEDQHLPSNSGAAESLQSLLKRHRGGRIDHRDRVQRKAGDIRS</sequence>
<dbReference type="EMBL" id="VCYH01000001">
    <property type="protein sequence ID" value="MDN7023719.1"/>
    <property type="molecule type" value="Genomic_DNA"/>
</dbReference>